<protein>
    <submittedName>
        <fullName evidence="1">Anti-sigma factor antagonist</fullName>
    </submittedName>
</protein>
<dbReference type="Gene3D" id="3.30.750.24">
    <property type="entry name" value="STAS domain"/>
    <property type="match status" value="1"/>
</dbReference>
<dbReference type="RefSeq" id="WP_098004234.1">
    <property type="nucleotide sequence ID" value="NZ_AP022563.1"/>
</dbReference>
<dbReference type="EMBL" id="AP022563">
    <property type="protein sequence ID" value="BBX19591.1"/>
    <property type="molecule type" value="Genomic_DNA"/>
</dbReference>
<gene>
    <name evidence="1" type="ORF">MDUV_44510</name>
</gene>
<evidence type="ECO:0000313" key="1">
    <source>
        <dbReference type="EMBL" id="BBX19591.1"/>
    </source>
</evidence>
<reference evidence="1 2" key="1">
    <citation type="journal article" date="2019" name="Emerg. Microbes Infect.">
        <title>Comprehensive subspecies identification of 175 nontuberculous mycobacteria species based on 7547 genomic profiles.</title>
        <authorList>
            <person name="Matsumoto Y."/>
            <person name="Kinjo T."/>
            <person name="Motooka D."/>
            <person name="Nabeya D."/>
            <person name="Jung N."/>
            <person name="Uechi K."/>
            <person name="Horii T."/>
            <person name="Iida T."/>
            <person name="Fujita J."/>
            <person name="Nakamura S."/>
        </authorList>
    </citation>
    <scope>NUCLEOTIDE SEQUENCE [LARGE SCALE GENOMIC DNA]</scope>
    <source>
        <strain evidence="1 2">JCM 6396</strain>
    </source>
</reference>
<sequence>MNLTVTVTHSAPAARVQVAGDLAYGSTAALTDTVTELCRDTADLDRLHLDFADLTFCDSAGLSALLQIHRRLCLAGIGLQLDHRPAHLERILDVTGLLDYLTTTPVPVPVTTPDETELG</sequence>
<dbReference type="InterPro" id="IPR036513">
    <property type="entry name" value="STAS_dom_sf"/>
</dbReference>
<dbReference type="CDD" id="cd07043">
    <property type="entry name" value="STAS_anti-anti-sigma_factors"/>
    <property type="match status" value="1"/>
</dbReference>
<dbReference type="InterPro" id="IPR002645">
    <property type="entry name" value="STAS_dom"/>
</dbReference>
<dbReference type="OrthoDB" id="4249752at2"/>
<accession>A0A7I7K7W3</accession>
<dbReference type="AlphaFoldDB" id="A0A7I7K7W3"/>
<dbReference type="SUPFAM" id="SSF52091">
    <property type="entry name" value="SpoIIaa-like"/>
    <property type="match status" value="1"/>
</dbReference>
<proteinExistence type="predicted"/>
<name>A0A7I7K7W3_9MYCO</name>
<dbReference type="PROSITE" id="PS50801">
    <property type="entry name" value="STAS"/>
    <property type="match status" value="1"/>
</dbReference>
<evidence type="ECO:0000313" key="2">
    <source>
        <dbReference type="Proteomes" id="UP000467006"/>
    </source>
</evidence>
<organism evidence="1 2">
    <name type="scientific">Mycolicibacterium duvalii</name>
    <dbReference type="NCBI Taxonomy" id="39688"/>
    <lineage>
        <taxon>Bacteria</taxon>
        <taxon>Bacillati</taxon>
        <taxon>Actinomycetota</taxon>
        <taxon>Actinomycetes</taxon>
        <taxon>Mycobacteriales</taxon>
        <taxon>Mycobacteriaceae</taxon>
        <taxon>Mycolicibacterium</taxon>
    </lineage>
</organism>
<dbReference type="Proteomes" id="UP000467006">
    <property type="component" value="Chromosome"/>
</dbReference>
<dbReference type="Pfam" id="PF01740">
    <property type="entry name" value="STAS"/>
    <property type="match status" value="1"/>
</dbReference>
<dbReference type="KEGG" id="mdu:MDUV_44510"/>
<keyword evidence="2" id="KW-1185">Reference proteome</keyword>